<dbReference type="EMBL" id="CP009888">
    <property type="protein sequence ID" value="AIY66339.1"/>
    <property type="molecule type" value="Genomic_DNA"/>
</dbReference>
<keyword evidence="2" id="KW-1185">Reference proteome</keyword>
<dbReference type="Pfam" id="PF06804">
    <property type="entry name" value="Lipoprotein_18"/>
    <property type="match status" value="1"/>
</dbReference>
<dbReference type="STRING" id="1348114.OM33_09500"/>
<evidence type="ECO:0000313" key="1">
    <source>
        <dbReference type="EMBL" id="AIY66339.1"/>
    </source>
</evidence>
<sequence>MQYLIRNSLVVAISMAITACSVFTNDSHHKRNYRVNDELKVPSHLSQPYQDPAYDLTVAQYTSAEESADYLVKAPAQVLTFAQGSWINEGDKEARIFFDKNEGIQDLESFIWQAIDDLFIERQVTSENKSDNFITTNWHSIEKPVDVWWWEEERELSRQKFKFIVETEEHKRTASVKVELTDFASKYDDLTAVLQQRLEVAALNAFVEQFDFNYRQLMVELNKARGIVSLQMGFDDKGNAAFVTEQKARAIFERFPGFLERVGFTIDEIEQSRNLIFATYESPDESVWDSIWGDDVRKLPLEPGQYQLMVAESSTGGTSITWLDSEGETLEPGTLSDTLQVILAMLKERGLDVQ</sequence>
<dbReference type="PROSITE" id="PS51257">
    <property type="entry name" value="PROKAR_LIPOPROTEIN"/>
    <property type="match status" value="1"/>
</dbReference>
<dbReference type="Proteomes" id="UP000030341">
    <property type="component" value="Chromosome 1"/>
</dbReference>
<dbReference type="KEGG" id="pseo:OM33_09500"/>
<evidence type="ECO:0000313" key="2">
    <source>
        <dbReference type="Proteomes" id="UP000030341"/>
    </source>
</evidence>
<organism evidence="1 2">
    <name type="scientific">Pseudoalteromonas piratica</name>
    <dbReference type="NCBI Taxonomy" id="1348114"/>
    <lineage>
        <taxon>Bacteria</taxon>
        <taxon>Pseudomonadati</taxon>
        <taxon>Pseudomonadota</taxon>
        <taxon>Gammaproteobacteria</taxon>
        <taxon>Alteromonadales</taxon>
        <taxon>Pseudoalteromonadaceae</taxon>
        <taxon>Pseudoalteromonas</taxon>
    </lineage>
</organism>
<dbReference type="eggNOG" id="COG3317">
    <property type="taxonomic scope" value="Bacteria"/>
</dbReference>
<dbReference type="Gene3D" id="3.30.530.50">
    <property type="match status" value="1"/>
</dbReference>
<protein>
    <submittedName>
        <fullName evidence="1">Outer membrane protein assembly factor BamC</fullName>
    </submittedName>
</protein>
<proteinExistence type="predicted"/>
<dbReference type="InterPro" id="IPR042268">
    <property type="entry name" value="BamC_C"/>
</dbReference>
<name>A0A0A7EI68_9GAMM</name>
<dbReference type="RefSeq" id="WP_038643214.1">
    <property type="nucleotide sequence ID" value="NZ_CP009888.1"/>
</dbReference>
<gene>
    <name evidence="1" type="ORF">OM33_09500</name>
</gene>
<accession>A0A0A7EI68</accession>
<dbReference type="InterPro" id="IPR010653">
    <property type="entry name" value="NlpB/DapX"/>
</dbReference>
<dbReference type="HOGENOM" id="CLU_063217_0_0_6"/>
<dbReference type="AlphaFoldDB" id="A0A0A7EI68"/>
<reference evidence="1 2" key="1">
    <citation type="submission" date="2014-11" db="EMBL/GenBank/DDBJ databases">
        <title>Complete Genome Sequence of Pseudoalteromonas sp. Strain OCN003 Isolated from Kaneohe Bay, Oahu, Hawaii.</title>
        <authorList>
            <person name="Beurmann S."/>
            <person name="Videau P."/>
            <person name="Ushijima B."/>
            <person name="Smith A.M."/>
            <person name="Aeby G.S."/>
            <person name="Callahan S.M."/>
            <person name="Belcaid M."/>
        </authorList>
    </citation>
    <scope>NUCLEOTIDE SEQUENCE [LARGE SCALE GENOMIC DNA]</scope>
    <source>
        <strain evidence="1 2">OCN003</strain>
    </source>
</reference>
<dbReference type="Gene3D" id="3.30.310.170">
    <property type="entry name" value="Outer membrane protein assembly factor BamC"/>
    <property type="match status" value="1"/>
</dbReference>